<reference evidence="1 2" key="1">
    <citation type="submission" date="2019-05" db="EMBL/GenBank/DDBJ databases">
        <title>Emergence of the Ug99 lineage of the wheat stem rust pathogen through somatic hybridization.</title>
        <authorList>
            <person name="Li F."/>
            <person name="Upadhyaya N.M."/>
            <person name="Sperschneider J."/>
            <person name="Matny O."/>
            <person name="Nguyen-Phuc H."/>
            <person name="Mago R."/>
            <person name="Raley C."/>
            <person name="Miller M.E."/>
            <person name="Silverstein K.A.T."/>
            <person name="Henningsen E."/>
            <person name="Hirsch C.D."/>
            <person name="Visser B."/>
            <person name="Pretorius Z.A."/>
            <person name="Steffenson B.J."/>
            <person name="Schwessinger B."/>
            <person name="Dodds P.N."/>
            <person name="Figueroa M."/>
        </authorList>
    </citation>
    <scope>NUCLEOTIDE SEQUENCE [LARGE SCALE GENOMIC DNA]</scope>
    <source>
        <strain evidence="1">21-0</strain>
    </source>
</reference>
<protein>
    <submittedName>
        <fullName evidence="1">Uncharacterized protein</fullName>
    </submittedName>
</protein>
<dbReference type="EMBL" id="VSWC01000014">
    <property type="protein sequence ID" value="KAA1115195.1"/>
    <property type="molecule type" value="Genomic_DNA"/>
</dbReference>
<accession>A0A5B0QQM2</accession>
<name>A0A5B0QQM2_PUCGR</name>
<gene>
    <name evidence="1" type="ORF">PGT21_033288</name>
</gene>
<evidence type="ECO:0000313" key="2">
    <source>
        <dbReference type="Proteomes" id="UP000324748"/>
    </source>
</evidence>
<proteinExistence type="predicted"/>
<sequence length="123" mass="14287">MLVSSDQCLRRKKHWTLDRLKTLCVIQSVLRLTKVLFDAFSDQAYESTYNHEIHSRGLGVNSVSFRANKLSELKTTTLILKQVDRLRRKFHTRSIDRVRTSSPPLVLHIILFADGKLEHSHFA</sequence>
<organism evidence="1 2">
    <name type="scientific">Puccinia graminis f. sp. tritici</name>
    <dbReference type="NCBI Taxonomy" id="56615"/>
    <lineage>
        <taxon>Eukaryota</taxon>
        <taxon>Fungi</taxon>
        <taxon>Dikarya</taxon>
        <taxon>Basidiomycota</taxon>
        <taxon>Pucciniomycotina</taxon>
        <taxon>Pucciniomycetes</taxon>
        <taxon>Pucciniales</taxon>
        <taxon>Pucciniaceae</taxon>
        <taxon>Puccinia</taxon>
    </lineage>
</organism>
<dbReference type="Proteomes" id="UP000324748">
    <property type="component" value="Unassembled WGS sequence"/>
</dbReference>
<comment type="caution">
    <text evidence="1">The sequence shown here is derived from an EMBL/GenBank/DDBJ whole genome shotgun (WGS) entry which is preliminary data.</text>
</comment>
<keyword evidence="2" id="KW-1185">Reference proteome</keyword>
<dbReference type="AlphaFoldDB" id="A0A5B0QQM2"/>
<evidence type="ECO:0000313" key="1">
    <source>
        <dbReference type="EMBL" id="KAA1115195.1"/>
    </source>
</evidence>